<keyword evidence="3" id="KW-1185">Reference proteome</keyword>
<reference evidence="2" key="2">
    <citation type="submission" date="2023-05" db="EMBL/GenBank/DDBJ databases">
        <authorList>
            <consortium name="Lawrence Berkeley National Laboratory"/>
            <person name="Steindorff A."/>
            <person name="Hensen N."/>
            <person name="Bonometti L."/>
            <person name="Westerberg I."/>
            <person name="Brannstrom I.O."/>
            <person name="Guillou S."/>
            <person name="Cros-Aarteil S."/>
            <person name="Calhoun S."/>
            <person name="Haridas S."/>
            <person name="Kuo A."/>
            <person name="Mondo S."/>
            <person name="Pangilinan J."/>
            <person name="Riley R."/>
            <person name="Labutti K."/>
            <person name="Andreopoulos B."/>
            <person name="Lipzen A."/>
            <person name="Chen C."/>
            <person name="Yanf M."/>
            <person name="Daum C."/>
            <person name="Ng V."/>
            <person name="Clum A."/>
            <person name="Ohm R."/>
            <person name="Martin F."/>
            <person name="Silar P."/>
            <person name="Natvig D."/>
            <person name="Lalanne C."/>
            <person name="Gautier V."/>
            <person name="Ament-Velasquez S.L."/>
            <person name="Kruys A."/>
            <person name="Hutchinson M.I."/>
            <person name="Powell A.J."/>
            <person name="Barry K."/>
            <person name="Miller A.N."/>
            <person name="Grigoriev I.V."/>
            <person name="Debuchy R."/>
            <person name="Gladieux P."/>
            <person name="Thoren M.H."/>
            <person name="Johannesson H."/>
        </authorList>
    </citation>
    <scope>NUCLEOTIDE SEQUENCE</scope>
    <source>
        <strain evidence="2">CBS 359.72</strain>
    </source>
</reference>
<dbReference type="AlphaFoldDB" id="A0AAN7CRA1"/>
<organism evidence="2 3">
    <name type="scientific">Corynascus novoguineensis</name>
    <dbReference type="NCBI Taxonomy" id="1126955"/>
    <lineage>
        <taxon>Eukaryota</taxon>
        <taxon>Fungi</taxon>
        <taxon>Dikarya</taxon>
        <taxon>Ascomycota</taxon>
        <taxon>Pezizomycotina</taxon>
        <taxon>Sordariomycetes</taxon>
        <taxon>Sordariomycetidae</taxon>
        <taxon>Sordariales</taxon>
        <taxon>Chaetomiaceae</taxon>
        <taxon>Corynascus</taxon>
    </lineage>
</organism>
<reference evidence="2" key="1">
    <citation type="journal article" date="2023" name="Mol. Phylogenet. Evol.">
        <title>Genome-scale phylogeny and comparative genomics of the fungal order Sordariales.</title>
        <authorList>
            <person name="Hensen N."/>
            <person name="Bonometti L."/>
            <person name="Westerberg I."/>
            <person name="Brannstrom I.O."/>
            <person name="Guillou S."/>
            <person name="Cros-Aarteil S."/>
            <person name="Calhoun S."/>
            <person name="Haridas S."/>
            <person name="Kuo A."/>
            <person name="Mondo S."/>
            <person name="Pangilinan J."/>
            <person name="Riley R."/>
            <person name="LaButti K."/>
            <person name="Andreopoulos B."/>
            <person name="Lipzen A."/>
            <person name="Chen C."/>
            <person name="Yan M."/>
            <person name="Daum C."/>
            <person name="Ng V."/>
            <person name="Clum A."/>
            <person name="Steindorff A."/>
            <person name="Ohm R.A."/>
            <person name="Martin F."/>
            <person name="Silar P."/>
            <person name="Natvig D.O."/>
            <person name="Lalanne C."/>
            <person name="Gautier V."/>
            <person name="Ament-Velasquez S.L."/>
            <person name="Kruys A."/>
            <person name="Hutchinson M.I."/>
            <person name="Powell A.J."/>
            <person name="Barry K."/>
            <person name="Miller A.N."/>
            <person name="Grigoriev I.V."/>
            <person name="Debuchy R."/>
            <person name="Gladieux P."/>
            <person name="Hiltunen Thoren M."/>
            <person name="Johannesson H."/>
        </authorList>
    </citation>
    <scope>NUCLEOTIDE SEQUENCE</scope>
    <source>
        <strain evidence="2">CBS 359.72</strain>
    </source>
</reference>
<evidence type="ECO:0000256" key="1">
    <source>
        <dbReference type="SAM" id="MobiDB-lite"/>
    </source>
</evidence>
<evidence type="ECO:0000313" key="3">
    <source>
        <dbReference type="Proteomes" id="UP001303647"/>
    </source>
</evidence>
<comment type="caution">
    <text evidence="2">The sequence shown here is derived from an EMBL/GenBank/DDBJ whole genome shotgun (WGS) entry which is preliminary data.</text>
</comment>
<feature type="compositionally biased region" description="Basic and acidic residues" evidence="1">
    <location>
        <begin position="52"/>
        <end position="103"/>
    </location>
</feature>
<dbReference type="EMBL" id="MU857665">
    <property type="protein sequence ID" value="KAK4246870.1"/>
    <property type="molecule type" value="Genomic_DNA"/>
</dbReference>
<accession>A0AAN7CRA1</accession>
<gene>
    <name evidence="2" type="ORF">C7999DRAFT_32743</name>
</gene>
<dbReference type="Proteomes" id="UP001303647">
    <property type="component" value="Unassembled WGS sequence"/>
</dbReference>
<sequence>MEEDIQERKRLQIPVPKYDALSSGEATPDFDSVPSDSYLDAWHSRVKNGALKPKEPEVQETAENKSTEGKHGVVDTEYMGDKEDNMKKGTDGDQKIGEIKRGQ</sequence>
<feature type="compositionally biased region" description="Basic and acidic residues" evidence="1">
    <location>
        <begin position="1"/>
        <end position="10"/>
    </location>
</feature>
<name>A0AAN7CRA1_9PEZI</name>
<protein>
    <submittedName>
        <fullName evidence="2">Uncharacterized protein</fullName>
    </submittedName>
</protein>
<evidence type="ECO:0000313" key="2">
    <source>
        <dbReference type="EMBL" id="KAK4246870.1"/>
    </source>
</evidence>
<feature type="region of interest" description="Disordered" evidence="1">
    <location>
        <begin position="49"/>
        <end position="103"/>
    </location>
</feature>
<proteinExistence type="predicted"/>
<feature type="region of interest" description="Disordered" evidence="1">
    <location>
        <begin position="1"/>
        <end position="32"/>
    </location>
</feature>